<dbReference type="PROSITE" id="PS51387">
    <property type="entry name" value="FAD_PCMH"/>
    <property type="match status" value="1"/>
</dbReference>
<dbReference type="PANTHER" id="PTHR46568:SF1">
    <property type="entry name" value="ALKYLDIHYDROXYACETONEPHOSPHATE SYNTHASE, PEROXISOMAL"/>
    <property type="match status" value="1"/>
</dbReference>
<dbReference type="eggNOG" id="KOG1233">
    <property type="taxonomic scope" value="Eukaryota"/>
</dbReference>
<feature type="site" description="Important for enzyme activity" evidence="10">
    <location>
        <position position="2108"/>
    </location>
</feature>
<evidence type="ECO:0000259" key="13">
    <source>
        <dbReference type="PROSITE" id="PS51228"/>
    </source>
</evidence>
<dbReference type="OrthoDB" id="7786253at2759"/>
<feature type="active site" description="Proton donor/acceptor" evidence="7">
    <location>
        <position position="2266"/>
    </location>
</feature>
<evidence type="ECO:0000256" key="12">
    <source>
        <dbReference type="SAM" id="Phobius"/>
    </source>
</evidence>
<evidence type="ECO:0000256" key="4">
    <source>
        <dbReference type="ARBA" id="ARBA00022630"/>
    </source>
</evidence>
<dbReference type="Proteomes" id="UP000266841">
    <property type="component" value="Unassembled WGS sequence"/>
</dbReference>
<reference evidence="15 16" key="1">
    <citation type="journal article" date="2012" name="Genome Biol.">
        <title>Genome and low-iron response of an oceanic diatom adapted to chronic iron limitation.</title>
        <authorList>
            <person name="Lommer M."/>
            <person name="Specht M."/>
            <person name="Roy A.S."/>
            <person name="Kraemer L."/>
            <person name="Andreson R."/>
            <person name="Gutowska M.A."/>
            <person name="Wolf J."/>
            <person name="Bergner S.V."/>
            <person name="Schilhabel M.B."/>
            <person name="Klostermeier U.C."/>
            <person name="Beiko R.G."/>
            <person name="Rosenstiel P."/>
            <person name="Hippler M."/>
            <person name="Laroche J."/>
        </authorList>
    </citation>
    <scope>NUCLEOTIDE SEQUENCE [LARGE SCALE GENOMIC DNA]</scope>
    <source>
        <strain evidence="15 16">CCMP1005</strain>
    </source>
</reference>
<sequence length="2387" mass="265106">MEVEQRQRLENCFERVAALVRHASSPTDDPPSDTLRLNLYGYFKLSTSSVPSSGVPRPSFFDPVGRAKHAAWKAAEDECQFDRALSMERYIQAVIGSGTDVGREAGALWGEYLRRLGEQEPDESHTPPTHAAKAGDDDDDKSSAVAGEDSDETGESLTRIPASRKTFDRMLASEQLEQGQSASRHRGSQRKLLSLLPRPLVPRGQLDIALRDLLYAHMQCALSVTYEFFLSDRGMLHRILSFFLPSFILQMIGVFCARYHPERRRAWSVRKINERWREMERRSSSREGVKSAEKDVVVGLSVRSLLDLYLSSKSYPAGSEILLVPPVTIPAIVNIIEYHDLRLVGIDLPRIGGETRWGVDVEALRQAVSDKTVALMLVHPFGCRIADLGTMRDLRKIANGHSLDIIEDCAQSYTGICTSKKGHIQLGYLGSEEADVSLFSFGPIKTSTALGGGLAVLRRRKGVAKSMRRMQESLYQPQRTTSYYVRLLKCTFVQLASQSTYCCGFIKILLDSVGIEYSWLVMKLTRGFDCRGGQQEVIRQIRRRPCPALLALLNRRLQQSHLVYEEADKRRRRCESFSKVLARSEMSNLSTLKSVDGGDMYNWIFPVFTSRPVHTSRSLISMGFDAPCGMTQLRPLENCVRAKEVFDHIMYLPVTSQKCSESSRRKLVSVLQDACSDIATEKSTAQKRSATWKAKSKTMLFILAILLERAVSVVGLFQFATVRLAIRVAKVILPWIFMSVAFVACSLLALSRYMGPIYLSSSRTFAKYCDMVFRSPFDCEVSRPEHKAFERSQTVLSLDSTRIPTVLRSEDGGEPCVMLTGVTGFIGSLLLREILLHRDELSIGSAVVIVRPKRGRSAIQRVERLLSQAMFSFLSEDEKKSLVIVVEGDVTQPYCGITPAVIESSIQVSKISHVLHCAAAVSFSQPLEDAATSNITSSLNVQSLAKQLDAKFTYLSTAFVHGDRTGTKSRPLPEAVFSLKPYDPDKLYESMLGSQSYASAAMNDLGFPNTYTFSKCVCEHLLEMERDVETTIIRPSIVGPSVEEPYEGWAGERPSTIVAAACLYLKFPYNMWCFGHKPVPFVPVDVVCRVIISKSFGSDLMSEADVASYFRGQEEEKKEQSPIDTGYRDSTRKSPAISTVAWDSSSPERSTFSWVQYAFAITHLGSVCGHVDRTVAYAGLLLSTKLFPWLGLSLATFRQLHAILVRTPVDKVLEICKRLRLRSAFVRDLDALSPVLDLPMLFFPFANRSFYFQSQIRAPDDFNGERYMFSCAVAAHRFIERIENQRKRSKHGRLEDGSSHPQRNCRNASIYVAGKCHAMPASDLWWALTQPTGSLTIRFGAWVLSKIFRRTAREIGVDVASYAVLARTLASTDAASVILAPTHRSFYDFLITSYISFALPELGVGIPHIAAASDFQHVPIIGILAAWSNAFFLRRDGKGRDTTLQQDLSRIISRSSPAFIEVFIEGKRSRSRAFLKPKTGFLRCLCENIEGSHLVLPSTINYEGLVDQMTLVEETSRVAKRGMGLFRLSQWLRAVILNKVDIGRVYISASPPIIVGAGTLDVRGLGNAIQERQRSRTLVSEYHVEAASSVLGVPSHVIRESMQDLGMIPWPPRGATEPLLAIPSCQNVAWTTFFHFAHIYAPYLAQTHQTWSEWLCPSSSKPKKSESSSVNVVVSILTQHLEAADNEVVTVLKYLAANGFDSPTESHVFQYLSDVKSPAMLLLLALKTKMVNRAGTIPLRNMPRLEDPHLFRRQKVLKNNVPLENFAAWGFQDSYFVLNESSDGAKIVTMKGSRYDISGKQLPNLARFVEEELRITIDPMKAPKTCCDFVSVRRDAFDEGLATGILAVLGNDKDRFSTRAVDRARHGTGHTQQDIFDLRFGNIRSRVPDAVVWPKSILEVEALVSFAVEESLCLIPFGGGTNVTHATHCPPREVDPRPMVSIDMKLMNGILWVNEEDGLVHVEAGITGGELIRRVEKLGFTIGHIPDSYEFSTLGGWIATKASGMKQNKYGNIEDIVKDVTVVGSKGILSTSHRISKTTAGRSSAGLEPKSLALGSEGCFGIITSAVLKISPIPEVKSYQSVLLPSFGVGVEYMRALSKMTMKPASVRLLDNDQFRLGQALKERPSLFGTLREWLAHAISSAGGNFSLNTVVCVTISFEGSAAEVNLQQRLVRDFATVYEGMLAGPSVGKAGYDLTFAIAYLRDFALNYDIIGESFETFVPWSCIKRLVAATKDRVQFEHRHRALPGEPFICSRITQLYDEGVCVYFYFCMQIKGVSNPSVVFSEIEHIAREEILSNGGSLSHHHGLGKVRSSFVSQIYSQAYIDTLTAIKNSIDERNVFGAANGIFGSKMYSSSIEHTNVSGKGPKNAREGSRCGFTAATGTTKTA</sequence>
<evidence type="ECO:0000259" key="14">
    <source>
        <dbReference type="PROSITE" id="PS51387"/>
    </source>
</evidence>
<evidence type="ECO:0000256" key="10">
    <source>
        <dbReference type="PIRSR" id="PIRSR625650-4"/>
    </source>
</evidence>
<dbReference type="OMA" id="FSKCVCE"/>
<comment type="similarity">
    <text evidence="2">Belongs to the FAD-binding oxidoreductase/transferase type 4 family.</text>
</comment>
<dbReference type="InterPro" id="IPR025650">
    <property type="entry name" value="Alkyl-DHAP_Synthase"/>
</dbReference>
<gene>
    <name evidence="15" type="ORF">THAOC_12956</name>
</gene>
<organism evidence="15 16">
    <name type="scientific">Thalassiosira oceanica</name>
    <name type="common">Marine diatom</name>
    <dbReference type="NCBI Taxonomy" id="159749"/>
    <lineage>
        <taxon>Eukaryota</taxon>
        <taxon>Sar</taxon>
        <taxon>Stramenopiles</taxon>
        <taxon>Ochrophyta</taxon>
        <taxon>Bacillariophyta</taxon>
        <taxon>Coscinodiscophyceae</taxon>
        <taxon>Thalassiosirophycidae</taxon>
        <taxon>Thalassiosirales</taxon>
        <taxon>Thalassiosiraceae</taxon>
        <taxon>Thalassiosira</taxon>
    </lineage>
</organism>
<dbReference type="SUPFAM" id="SSF51735">
    <property type="entry name" value="NAD(P)-binding Rossmann-fold domains"/>
    <property type="match status" value="1"/>
</dbReference>
<dbReference type="eggNOG" id="KOG3730">
    <property type="taxonomic scope" value="Eukaryota"/>
</dbReference>
<dbReference type="InterPro" id="IPR013120">
    <property type="entry name" value="FAR_NAD-bd"/>
</dbReference>
<dbReference type="InterPro" id="IPR004113">
    <property type="entry name" value="FAD-bd_oxidored_4_C"/>
</dbReference>
<dbReference type="EMBL" id="AGNL01015242">
    <property type="protein sequence ID" value="EJK66139.1"/>
    <property type="molecule type" value="Genomic_DNA"/>
</dbReference>
<dbReference type="GO" id="GO:0000062">
    <property type="term" value="F:fatty-acyl-CoA binding"/>
    <property type="evidence" value="ECO:0007669"/>
    <property type="project" value="InterPro"/>
</dbReference>
<evidence type="ECO:0000256" key="9">
    <source>
        <dbReference type="PIRSR" id="PIRSR625650-3"/>
    </source>
</evidence>
<dbReference type="Gene3D" id="3.40.640.10">
    <property type="entry name" value="Type I PLP-dependent aspartate aminotransferase-like (Major domain)"/>
    <property type="match status" value="1"/>
</dbReference>
<dbReference type="InterPro" id="IPR016164">
    <property type="entry name" value="FAD-linked_Oxase-like_C"/>
</dbReference>
<keyword evidence="12" id="KW-0472">Membrane</keyword>
<dbReference type="Gene3D" id="1.10.45.10">
    <property type="entry name" value="Vanillyl-alcohol Oxidase, Chain A, domain 4"/>
    <property type="match status" value="1"/>
</dbReference>
<dbReference type="Gene3D" id="3.40.50.720">
    <property type="entry name" value="NAD(P)-binding Rossmann-like Domain"/>
    <property type="match status" value="1"/>
</dbReference>
<feature type="compositionally biased region" description="Low complexity" evidence="11">
    <location>
        <begin position="2378"/>
        <end position="2387"/>
    </location>
</feature>
<dbReference type="GO" id="GO:0005777">
    <property type="term" value="C:peroxisome"/>
    <property type="evidence" value="ECO:0007669"/>
    <property type="project" value="UniProtKB-ARBA"/>
</dbReference>
<dbReference type="Pfam" id="PF02913">
    <property type="entry name" value="FAD-oxidase_C"/>
    <property type="match status" value="1"/>
</dbReference>
<dbReference type="InterPro" id="IPR035984">
    <property type="entry name" value="Acyl-CoA-binding_sf"/>
</dbReference>
<feature type="binding site" evidence="9">
    <location>
        <begin position="2000"/>
        <end position="2003"/>
    </location>
    <ligand>
        <name>FAD</name>
        <dbReference type="ChEBI" id="CHEBI:57692"/>
    </ligand>
</feature>
<dbReference type="InterPro" id="IPR014352">
    <property type="entry name" value="FERM/acyl-CoA-bd_prot_sf"/>
</dbReference>
<dbReference type="Pfam" id="PF01565">
    <property type="entry name" value="FAD_binding_4"/>
    <property type="match status" value="1"/>
</dbReference>
<evidence type="ECO:0000256" key="6">
    <source>
        <dbReference type="ARBA" id="ARBA00031574"/>
    </source>
</evidence>
<keyword evidence="16" id="KW-1185">Reference proteome</keyword>
<dbReference type="InterPro" id="IPR000582">
    <property type="entry name" value="Acyl-CoA-binding_protein"/>
</dbReference>
<feature type="transmembrane region" description="Helical" evidence="12">
    <location>
        <begin position="699"/>
        <end position="720"/>
    </location>
</feature>
<keyword evidence="12" id="KW-1133">Transmembrane helix</keyword>
<dbReference type="InterPro" id="IPR016166">
    <property type="entry name" value="FAD-bd_PCMH"/>
</dbReference>
<keyword evidence="4" id="KW-0285">Flavoprotein</keyword>
<keyword evidence="5 9" id="KW-0274">FAD</keyword>
<dbReference type="GO" id="GO:0008609">
    <property type="term" value="F:alkylglycerone-phosphate synthase activity"/>
    <property type="evidence" value="ECO:0007669"/>
    <property type="project" value="UniProtKB-EC"/>
</dbReference>
<dbReference type="InterPro" id="IPR016167">
    <property type="entry name" value="FAD-bd_PCMH_sub1"/>
</dbReference>
<dbReference type="Pfam" id="PF07993">
    <property type="entry name" value="NAD_binding_4"/>
    <property type="match status" value="1"/>
</dbReference>
<evidence type="ECO:0000256" key="8">
    <source>
        <dbReference type="PIRSR" id="PIRSR625650-2"/>
    </source>
</evidence>
<dbReference type="SUPFAM" id="SSF53383">
    <property type="entry name" value="PLP-dependent transferases"/>
    <property type="match status" value="1"/>
</dbReference>
<dbReference type="PANTHER" id="PTHR46568">
    <property type="entry name" value="ALKYLDIHYDROXYACETONEPHOSPHATE SYNTHASE, PEROXISOMAL"/>
    <property type="match status" value="1"/>
</dbReference>
<feature type="binding site" evidence="9">
    <location>
        <begin position="1987"/>
        <end position="1993"/>
    </location>
    <ligand>
        <name>FAD</name>
        <dbReference type="ChEBI" id="CHEBI:57692"/>
    </ligand>
</feature>
<dbReference type="PROSITE" id="PS51228">
    <property type="entry name" value="ACB_2"/>
    <property type="match status" value="1"/>
</dbReference>
<dbReference type="InterPro" id="IPR000653">
    <property type="entry name" value="DegT/StrS_aminotransferase"/>
</dbReference>
<dbReference type="Gene3D" id="3.30.70.3450">
    <property type="match status" value="1"/>
</dbReference>
<feature type="binding site" evidence="8">
    <location>
        <position position="2203"/>
    </location>
    <ligand>
        <name>substrate</name>
    </ligand>
</feature>
<accession>K0SMF7</accession>
<feature type="domain" description="FAD-binding PCMH-type" evidence="14">
    <location>
        <begin position="1884"/>
        <end position="2073"/>
    </location>
</feature>
<dbReference type="SUPFAM" id="SSF69593">
    <property type="entry name" value="Glycerol-3-phosphate (1)-acyltransferase"/>
    <property type="match status" value="1"/>
</dbReference>
<dbReference type="Gene3D" id="3.30.465.10">
    <property type="match status" value="1"/>
</dbReference>
<name>K0SMF7_THAOC</name>
<evidence type="ECO:0000256" key="7">
    <source>
        <dbReference type="PIRSR" id="PIRSR625650-1"/>
    </source>
</evidence>
<dbReference type="InterPro" id="IPR015424">
    <property type="entry name" value="PyrdxlP-dep_Trfase"/>
</dbReference>
<feature type="domain" description="ACB" evidence="13">
    <location>
        <begin position="9"/>
        <end position="103"/>
    </location>
</feature>
<dbReference type="Pfam" id="PF01041">
    <property type="entry name" value="DegT_DnrJ_EryC1"/>
    <property type="match status" value="1"/>
</dbReference>
<feature type="region of interest" description="Disordered" evidence="11">
    <location>
        <begin position="119"/>
        <end position="159"/>
    </location>
</feature>
<dbReference type="UniPathway" id="UPA00781"/>
<feature type="region of interest" description="Disordered" evidence="11">
    <location>
        <begin position="1112"/>
        <end position="1131"/>
    </location>
</feature>
<dbReference type="InterPro" id="IPR015421">
    <property type="entry name" value="PyrdxlP-dep_Trfase_major"/>
</dbReference>
<feature type="region of interest" description="Disordered" evidence="11">
    <location>
        <begin position="2358"/>
        <end position="2387"/>
    </location>
</feature>
<dbReference type="InterPro" id="IPR036318">
    <property type="entry name" value="FAD-bd_PCMH-like_sf"/>
</dbReference>
<dbReference type="GO" id="GO:0071949">
    <property type="term" value="F:FAD binding"/>
    <property type="evidence" value="ECO:0007669"/>
    <property type="project" value="InterPro"/>
</dbReference>
<dbReference type="Gene3D" id="1.20.80.10">
    <property type="match status" value="1"/>
</dbReference>
<feature type="transmembrane region" description="Helical" evidence="12">
    <location>
        <begin position="732"/>
        <end position="754"/>
    </location>
</feature>
<dbReference type="EC" id="2.5.1.26" evidence="3"/>
<comment type="cofactor">
    <cofactor evidence="9">
        <name>FAD</name>
        <dbReference type="ChEBI" id="CHEBI:57692"/>
    </cofactor>
</comment>
<evidence type="ECO:0000256" key="5">
    <source>
        <dbReference type="ARBA" id="ARBA00022827"/>
    </source>
</evidence>
<feature type="binding site" evidence="9">
    <location>
        <begin position="2057"/>
        <end position="2063"/>
    </location>
    <ligand>
        <name>FAD</name>
        <dbReference type="ChEBI" id="CHEBI:57692"/>
    </ligand>
</feature>
<dbReference type="SUPFAM" id="SSF55103">
    <property type="entry name" value="FAD-linked oxidases, C-terminal domain"/>
    <property type="match status" value="1"/>
</dbReference>
<dbReference type="SMART" id="SM00563">
    <property type="entry name" value="PlsC"/>
    <property type="match status" value="1"/>
</dbReference>
<dbReference type="Pfam" id="PF00887">
    <property type="entry name" value="ACBP"/>
    <property type="match status" value="1"/>
</dbReference>
<dbReference type="Gene3D" id="3.30.300.330">
    <property type="match status" value="1"/>
</dbReference>
<proteinExistence type="inferred from homology"/>
<protein>
    <recommendedName>
        <fullName evidence="3">alkylglycerone-phosphate synthase</fullName>
        <ecNumber evidence="3">2.5.1.26</ecNumber>
    </recommendedName>
    <alternativeName>
        <fullName evidence="6">Alkylglycerone-phosphate synthase</fullName>
    </alternativeName>
</protein>
<dbReference type="GO" id="GO:0008611">
    <property type="term" value="P:ether lipid biosynthetic process"/>
    <property type="evidence" value="ECO:0007669"/>
    <property type="project" value="UniProtKB-UniPathway"/>
</dbReference>
<evidence type="ECO:0000256" key="1">
    <source>
        <dbReference type="ARBA" id="ARBA00004670"/>
    </source>
</evidence>
<dbReference type="SUPFAM" id="SSF56176">
    <property type="entry name" value="FAD-binding/transporter-associated domain-like"/>
    <property type="match status" value="1"/>
</dbReference>
<evidence type="ECO:0000313" key="16">
    <source>
        <dbReference type="Proteomes" id="UP000266841"/>
    </source>
</evidence>
<evidence type="ECO:0000256" key="3">
    <source>
        <dbReference type="ARBA" id="ARBA00012385"/>
    </source>
</evidence>
<evidence type="ECO:0000256" key="11">
    <source>
        <dbReference type="SAM" id="MobiDB-lite"/>
    </source>
</evidence>
<dbReference type="InterPro" id="IPR016169">
    <property type="entry name" value="FAD-bd_PCMH_sub2"/>
</dbReference>
<dbReference type="InterPro" id="IPR016171">
    <property type="entry name" value="Vanillyl_alc_oxidase_C-sub2"/>
</dbReference>
<dbReference type="Gene3D" id="3.30.43.10">
    <property type="entry name" value="Uridine Diphospho-n-acetylenolpyruvylglucosamine Reductase, domain 2"/>
    <property type="match status" value="1"/>
</dbReference>
<dbReference type="InterPro" id="IPR036291">
    <property type="entry name" value="NAD(P)-bd_dom_sf"/>
</dbReference>
<dbReference type="InterPro" id="IPR002123">
    <property type="entry name" value="Plipid/glycerol_acylTrfase"/>
</dbReference>
<dbReference type="InterPro" id="IPR006094">
    <property type="entry name" value="Oxid_FAD_bind_N"/>
</dbReference>
<dbReference type="SUPFAM" id="SSF47027">
    <property type="entry name" value="Acyl-CoA binding protein"/>
    <property type="match status" value="1"/>
</dbReference>
<dbReference type="Pfam" id="PF01553">
    <property type="entry name" value="Acyltransferase"/>
    <property type="match status" value="1"/>
</dbReference>
<dbReference type="GO" id="GO:0016746">
    <property type="term" value="F:acyltransferase activity"/>
    <property type="evidence" value="ECO:0007669"/>
    <property type="project" value="InterPro"/>
</dbReference>
<evidence type="ECO:0000256" key="2">
    <source>
        <dbReference type="ARBA" id="ARBA00008000"/>
    </source>
</evidence>
<dbReference type="eggNOG" id="KOG1221">
    <property type="taxonomic scope" value="Eukaryota"/>
</dbReference>
<comment type="caution">
    <text evidence="15">The sequence shown here is derived from an EMBL/GenBank/DDBJ whole genome shotgun (WGS) entry which is preliminary data.</text>
</comment>
<evidence type="ECO:0000313" key="15">
    <source>
        <dbReference type="EMBL" id="EJK66139.1"/>
    </source>
</evidence>
<comment type="pathway">
    <text evidence="1">Glycerolipid metabolism; ether lipid biosynthesis.</text>
</comment>
<keyword evidence="12" id="KW-0812">Transmembrane</keyword>
<dbReference type="Gene3D" id="3.30.160.650">
    <property type="match status" value="1"/>
</dbReference>